<feature type="compositionally biased region" description="Basic and acidic residues" evidence="1">
    <location>
        <begin position="235"/>
        <end position="253"/>
    </location>
</feature>
<organism evidence="2">
    <name type="scientific">marine sediment metagenome</name>
    <dbReference type="NCBI Taxonomy" id="412755"/>
    <lineage>
        <taxon>unclassified sequences</taxon>
        <taxon>metagenomes</taxon>
        <taxon>ecological metagenomes</taxon>
    </lineage>
</organism>
<dbReference type="InterPro" id="IPR007499">
    <property type="entry name" value="ERF_bacteria_virus"/>
</dbReference>
<gene>
    <name evidence="2" type="ORF">LCGC14_1881790</name>
</gene>
<sequence length="325" mass="36120">MDREIEDAKRYSNDFETETEQKIKLDPVHLSRITRSPSIAKIAEALSKAQGEMENAKKDKTNPFFKSKYADLTGIWNVCRPILTKHGLAVVQAPSTNLNDVIITTILCHNSGEFFESELTLHSEKSTPQSMGSAATYGRRYSLSAMIGIAADEDDDGNVASKQYKTIQEPTAIQKEKAIEKPKEVENAPKGIKTVTTEIKIEGGQAKKQDEKVTETDGNGKPPTTDSEKRKRGRPAKDTGTETAEKELPAKDSEAIKKEILKLDGQCASGLKIMKDNRFLTDQEVLEYEREINDNVKKGDVESLRGVYKDLKGLYFNSSKEAVSK</sequence>
<accession>A0A0F9G237</accession>
<name>A0A0F9G237_9ZZZZ</name>
<evidence type="ECO:0000313" key="2">
    <source>
        <dbReference type="EMBL" id="KKL92733.1"/>
    </source>
</evidence>
<reference evidence="2" key="1">
    <citation type="journal article" date="2015" name="Nature">
        <title>Complex archaea that bridge the gap between prokaryotes and eukaryotes.</title>
        <authorList>
            <person name="Spang A."/>
            <person name="Saw J.H."/>
            <person name="Jorgensen S.L."/>
            <person name="Zaremba-Niedzwiedzka K."/>
            <person name="Martijn J."/>
            <person name="Lind A.E."/>
            <person name="van Eijk R."/>
            <person name="Schleper C."/>
            <person name="Guy L."/>
            <person name="Ettema T.J."/>
        </authorList>
    </citation>
    <scope>NUCLEOTIDE SEQUENCE</scope>
</reference>
<proteinExistence type="predicted"/>
<feature type="region of interest" description="Disordered" evidence="1">
    <location>
        <begin position="196"/>
        <end position="253"/>
    </location>
</feature>
<evidence type="ECO:0008006" key="3">
    <source>
        <dbReference type="Google" id="ProtNLM"/>
    </source>
</evidence>
<dbReference type="Pfam" id="PF04404">
    <property type="entry name" value="ERF"/>
    <property type="match status" value="1"/>
</dbReference>
<protein>
    <recommendedName>
        <fullName evidence="3">ERF family protein</fullName>
    </recommendedName>
</protein>
<dbReference type="AlphaFoldDB" id="A0A0F9G237"/>
<dbReference type="EMBL" id="LAZR01019386">
    <property type="protein sequence ID" value="KKL92733.1"/>
    <property type="molecule type" value="Genomic_DNA"/>
</dbReference>
<comment type="caution">
    <text evidence="2">The sequence shown here is derived from an EMBL/GenBank/DDBJ whole genome shotgun (WGS) entry which is preliminary data.</text>
</comment>
<feature type="compositionally biased region" description="Basic and acidic residues" evidence="1">
    <location>
        <begin position="199"/>
        <end position="215"/>
    </location>
</feature>
<evidence type="ECO:0000256" key="1">
    <source>
        <dbReference type="SAM" id="MobiDB-lite"/>
    </source>
</evidence>